<dbReference type="SUPFAM" id="SSF160631">
    <property type="entry name" value="SMI1/KNR4-like"/>
    <property type="match status" value="1"/>
</dbReference>
<protein>
    <submittedName>
        <fullName evidence="1">SMI1/KNR4 family protein</fullName>
    </submittedName>
</protein>
<dbReference type="InterPro" id="IPR037883">
    <property type="entry name" value="Knr4/Smi1-like_sf"/>
</dbReference>
<evidence type="ECO:0000313" key="2">
    <source>
        <dbReference type="Proteomes" id="UP000272481"/>
    </source>
</evidence>
<proteinExistence type="predicted"/>
<gene>
    <name evidence="1" type="ORF">EJA12_01750</name>
</gene>
<dbReference type="EMBL" id="RWGW01000003">
    <property type="protein sequence ID" value="RSK36497.1"/>
    <property type="molecule type" value="Genomic_DNA"/>
</dbReference>
<evidence type="ECO:0000313" key="1">
    <source>
        <dbReference type="EMBL" id="RSK36497.1"/>
    </source>
</evidence>
<comment type="caution">
    <text evidence="1">The sequence shown here is derived from an EMBL/GenBank/DDBJ whole genome shotgun (WGS) entry which is preliminary data.</text>
</comment>
<sequence>MDDIEKTLGIRLPETFRDICVFYSSGFLGGISHFAIPGDCEPYIKGETLRLRGSIGLPSRFIVLAEPLESLWMDAANWADRALASPAGARKTYGAFFEVLLTEEEEERR</sequence>
<dbReference type="Proteomes" id="UP000272481">
    <property type="component" value="Unassembled WGS sequence"/>
</dbReference>
<accession>A0ABX9ZFH2</accession>
<dbReference type="Gene3D" id="3.40.1580.10">
    <property type="entry name" value="SMI1/KNR4-like"/>
    <property type="match status" value="1"/>
</dbReference>
<name>A0ABX9ZFH2_9BACL</name>
<dbReference type="RefSeq" id="WP_125903326.1">
    <property type="nucleotide sequence ID" value="NZ_RWGW01000003.1"/>
</dbReference>
<reference evidence="1 2" key="1">
    <citation type="submission" date="2018-12" db="EMBL/GenBank/DDBJ databases">
        <title>Comparitive functional genomics of dry heat resistant strains isolated from the viking spacecraft.</title>
        <authorList>
            <person name="Seuylemezian A."/>
            <person name="Vaishampayan P."/>
        </authorList>
    </citation>
    <scope>NUCLEOTIDE SEQUENCE [LARGE SCALE GENOMIC DNA]</scope>
    <source>
        <strain evidence="1 2">M6-11</strain>
    </source>
</reference>
<organism evidence="1 2">
    <name type="scientific">Bhargavaea beijingensis</name>
    <dbReference type="NCBI Taxonomy" id="426756"/>
    <lineage>
        <taxon>Bacteria</taxon>
        <taxon>Bacillati</taxon>
        <taxon>Bacillota</taxon>
        <taxon>Bacilli</taxon>
        <taxon>Bacillales</taxon>
        <taxon>Caryophanaceae</taxon>
        <taxon>Bhargavaea</taxon>
    </lineage>
</organism>
<keyword evidence="2" id="KW-1185">Reference proteome</keyword>